<feature type="compositionally biased region" description="Polar residues" evidence="1">
    <location>
        <begin position="108"/>
        <end position="121"/>
    </location>
</feature>
<protein>
    <submittedName>
        <fullName evidence="2">Uncharacterized protein</fullName>
    </submittedName>
</protein>
<keyword evidence="3" id="KW-1185">Reference proteome</keyword>
<evidence type="ECO:0000313" key="3">
    <source>
        <dbReference type="Proteomes" id="UP001500212"/>
    </source>
</evidence>
<dbReference type="EMBL" id="BAABHJ010000019">
    <property type="protein sequence ID" value="GAA4611990.1"/>
    <property type="molecule type" value="Genomic_DNA"/>
</dbReference>
<feature type="region of interest" description="Disordered" evidence="1">
    <location>
        <begin position="1"/>
        <end position="36"/>
    </location>
</feature>
<reference evidence="3" key="1">
    <citation type="journal article" date="2019" name="Int. J. Syst. Evol. Microbiol.">
        <title>The Global Catalogue of Microorganisms (GCM) 10K type strain sequencing project: providing services to taxonomists for standard genome sequencing and annotation.</title>
        <authorList>
            <consortium name="The Broad Institute Genomics Platform"/>
            <consortium name="The Broad Institute Genome Sequencing Center for Infectious Disease"/>
            <person name="Wu L."/>
            <person name="Ma J."/>
        </authorList>
    </citation>
    <scope>NUCLEOTIDE SEQUENCE [LARGE SCALE GENOMIC DNA]</scope>
    <source>
        <strain evidence="3">JCM 17938</strain>
    </source>
</reference>
<comment type="caution">
    <text evidence="2">The sequence shown here is derived from an EMBL/GenBank/DDBJ whole genome shotgun (WGS) entry which is preliminary data.</text>
</comment>
<gene>
    <name evidence="2" type="ORF">GCM10023195_51100</name>
</gene>
<evidence type="ECO:0000313" key="2">
    <source>
        <dbReference type="EMBL" id="GAA4611990.1"/>
    </source>
</evidence>
<sequence>MLALSGGAVGTAACGPDGNGSSSTAASSSSNPWYADNRNFLTDQMERFRSTGRLAVAGYGITQDAAMSGHFGPRPGRSRPNPRLPSSRGDQTNGGVTGHRAFSLVGRCSTSVSPEGKNTLS</sequence>
<organism evidence="2 3">
    <name type="scientific">Actinoallomurus liliacearum</name>
    <dbReference type="NCBI Taxonomy" id="1080073"/>
    <lineage>
        <taxon>Bacteria</taxon>
        <taxon>Bacillati</taxon>
        <taxon>Actinomycetota</taxon>
        <taxon>Actinomycetes</taxon>
        <taxon>Streptosporangiales</taxon>
        <taxon>Thermomonosporaceae</taxon>
        <taxon>Actinoallomurus</taxon>
    </lineage>
</organism>
<evidence type="ECO:0000256" key="1">
    <source>
        <dbReference type="SAM" id="MobiDB-lite"/>
    </source>
</evidence>
<feature type="region of interest" description="Disordered" evidence="1">
    <location>
        <begin position="64"/>
        <end position="121"/>
    </location>
</feature>
<name>A0ABP8TQ92_9ACTN</name>
<feature type="compositionally biased region" description="Low complexity" evidence="1">
    <location>
        <begin position="21"/>
        <end position="30"/>
    </location>
</feature>
<feature type="compositionally biased region" description="Low complexity" evidence="1">
    <location>
        <begin position="72"/>
        <end position="89"/>
    </location>
</feature>
<accession>A0ABP8TQ92</accession>
<proteinExistence type="predicted"/>
<dbReference type="Proteomes" id="UP001500212">
    <property type="component" value="Unassembled WGS sequence"/>
</dbReference>